<evidence type="ECO:0000256" key="8">
    <source>
        <dbReference type="RuleBase" id="RU361235"/>
    </source>
</evidence>
<dbReference type="Gene3D" id="3.40.50.1820">
    <property type="entry name" value="alpha/beta hydrolase"/>
    <property type="match status" value="1"/>
</dbReference>
<dbReference type="PROSITE" id="PS00122">
    <property type="entry name" value="CARBOXYLESTERASE_B_1"/>
    <property type="match status" value="1"/>
</dbReference>
<keyword evidence="3" id="KW-0964">Secreted</keyword>
<evidence type="ECO:0000313" key="11">
    <source>
        <dbReference type="Proteomes" id="UP000033483"/>
    </source>
</evidence>
<evidence type="ECO:0000256" key="5">
    <source>
        <dbReference type="ARBA" id="ARBA00022801"/>
    </source>
</evidence>
<name>A0A0F4ZK99_9PEZI</name>
<comment type="similarity">
    <text evidence="2 8">Belongs to the type-B carboxylesterase/lipase family.</text>
</comment>
<dbReference type="PANTHER" id="PTHR11559">
    <property type="entry name" value="CARBOXYLESTERASE"/>
    <property type="match status" value="1"/>
</dbReference>
<dbReference type="OrthoDB" id="408631at2759"/>
<evidence type="ECO:0000256" key="2">
    <source>
        <dbReference type="ARBA" id="ARBA00005964"/>
    </source>
</evidence>
<keyword evidence="4 8" id="KW-0732">Signal</keyword>
<comment type="caution">
    <text evidence="10">The sequence shown here is derived from an EMBL/GenBank/DDBJ whole genome shotgun (WGS) entry which is preliminary data.</text>
</comment>
<keyword evidence="6" id="KW-0443">Lipid metabolism</keyword>
<keyword evidence="5 8" id="KW-0378">Hydrolase</keyword>
<evidence type="ECO:0000256" key="3">
    <source>
        <dbReference type="ARBA" id="ARBA00022525"/>
    </source>
</evidence>
<dbReference type="EC" id="3.1.1.-" evidence="8"/>
<dbReference type="GO" id="GO:0006629">
    <property type="term" value="P:lipid metabolic process"/>
    <property type="evidence" value="ECO:0007669"/>
    <property type="project" value="UniProtKB-KW"/>
</dbReference>
<evidence type="ECO:0000256" key="4">
    <source>
        <dbReference type="ARBA" id="ARBA00022729"/>
    </source>
</evidence>
<feature type="chain" id="PRO_5005117188" description="Carboxylic ester hydrolase" evidence="8">
    <location>
        <begin position="18"/>
        <end position="611"/>
    </location>
</feature>
<dbReference type="AlphaFoldDB" id="A0A0F4ZK99"/>
<accession>A0A0F4ZK99</accession>
<organism evidence="10 11">
    <name type="scientific">Thielaviopsis punctulata</name>
    <dbReference type="NCBI Taxonomy" id="72032"/>
    <lineage>
        <taxon>Eukaryota</taxon>
        <taxon>Fungi</taxon>
        <taxon>Dikarya</taxon>
        <taxon>Ascomycota</taxon>
        <taxon>Pezizomycotina</taxon>
        <taxon>Sordariomycetes</taxon>
        <taxon>Hypocreomycetidae</taxon>
        <taxon>Microascales</taxon>
        <taxon>Ceratocystidaceae</taxon>
        <taxon>Thielaviopsis</taxon>
    </lineage>
</organism>
<keyword evidence="7" id="KW-0325">Glycoprotein</keyword>
<dbReference type="InterPro" id="IPR002018">
    <property type="entry name" value="CarbesteraseB"/>
</dbReference>
<evidence type="ECO:0000256" key="1">
    <source>
        <dbReference type="ARBA" id="ARBA00004613"/>
    </source>
</evidence>
<reference evidence="10 11" key="1">
    <citation type="submission" date="2015-03" db="EMBL/GenBank/DDBJ databases">
        <authorList>
            <person name="Radwan O."/>
            <person name="Al-Naeli F.A."/>
            <person name="Rendon G.A."/>
            <person name="Fields C."/>
        </authorList>
    </citation>
    <scope>NUCLEOTIDE SEQUENCE [LARGE SCALE GENOMIC DNA]</scope>
    <source>
        <strain evidence="10">CR-DP1</strain>
    </source>
</reference>
<comment type="subcellular location">
    <subcellularLocation>
        <location evidence="1">Secreted</location>
    </subcellularLocation>
</comment>
<evidence type="ECO:0000259" key="9">
    <source>
        <dbReference type="Pfam" id="PF00135"/>
    </source>
</evidence>
<sequence length="611" mass="65832">MRTFFTGLLATASAVAALPNAVVSDPAEMIAAMKRDGMLPDLNAAHHGVHKGVAEVVARNKRAADEGVPLEARDQPSMSFRNGTTTIYGRQLGNTETFAGIPFAEPPVNSLRLRPPQKLDSYAPTIDAGGIAASCPQLFIGVEQNVSSIFNTLGDILTLPLLQPVLGMEDCLTLTVHRPVNTSSDAKLPVLFWIFGGGFQFGGTSTYEGAPFVDEAISNDMPVIIVMPNYRTGAFGFLSGAEIKADGAGNLGLLDQRLALQWVADNIADFGGDPDKVTIWGESAGSISVFDQMAMYDGNNTYNGKPLFRGAIMNSGSITPTEAIDSAKAQAVYNQVVDVAGCSSSSDTLQCLRDVDYETFLKASNSYSGVLSWTTLNLPYMPRPDGVVLTDSPDVLAKEGKYAAVPMIIGDQEDEGTLFGLFTGGINTNEEIASYLSQGLFQLMTPSELLPLVNMYGTDSSDGSPFNTWIFNQLYPGFKRISAVLGDMVFTMARRVFLNMATTANPSVPAWSYLGSYFYGMPFLGTCHASDLLAMWYSLPGGQVIDNLRAYIVNFAYNLDPNKGHSVGNWPEWKSSGQLMNFNLISNKLIDDNFRSSASDWMSANIGNLKA</sequence>
<keyword evidence="11" id="KW-1185">Reference proteome</keyword>
<dbReference type="SUPFAM" id="SSF53474">
    <property type="entry name" value="alpha/beta-Hydrolases"/>
    <property type="match status" value="1"/>
</dbReference>
<feature type="signal peptide" evidence="8">
    <location>
        <begin position="1"/>
        <end position="17"/>
    </location>
</feature>
<dbReference type="ESTHER" id="9pezi-a0a0f4zk99">
    <property type="family name" value="Fungal_carboxylesterase_lipase"/>
</dbReference>
<dbReference type="Proteomes" id="UP000033483">
    <property type="component" value="Unassembled WGS sequence"/>
</dbReference>
<dbReference type="GO" id="GO:0005576">
    <property type="term" value="C:extracellular region"/>
    <property type="evidence" value="ECO:0007669"/>
    <property type="project" value="UniProtKB-SubCell"/>
</dbReference>
<evidence type="ECO:0000256" key="6">
    <source>
        <dbReference type="ARBA" id="ARBA00023098"/>
    </source>
</evidence>
<evidence type="ECO:0000256" key="7">
    <source>
        <dbReference type="ARBA" id="ARBA00023180"/>
    </source>
</evidence>
<dbReference type="Pfam" id="PF00135">
    <property type="entry name" value="COesterase"/>
    <property type="match status" value="1"/>
</dbReference>
<protein>
    <recommendedName>
        <fullName evidence="8">Carboxylic ester hydrolase</fullName>
        <ecNumber evidence="8">3.1.1.-</ecNumber>
    </recommendedName>
</protein>
<dbReference type="InterPro" id="IPR029058">
    <property type="entry name" value="AB_hydrolase_fold"/>
</dbReference>
<dbReference type="GO" id="GO:0016787">
    <property type="term" value="F:hydrolase activity"/>
    <property type="evidence" value="ECO:0007669"/>
    <property type="project" value="UniProtKB-KW"/>
</dbReference>
<dbReference type="FunFam" id="3.40.50.1820:FF:000213">
    <property type="entry name" value="Carboxylic ester hydrolase"/>
    <property type="match status" value="1"/>
</dbReference>
<dbReference type="InterPro" id="IPR050309">
    <property type="entry name" value="Type-B_Carboxylest/Lipase"/>
</dbReference>
<gene>
    <name evidence="10" type="ORF">TD95_004517</name>
</gene>
<evidence type="ECO:0000313" key="10">
    <source>
        <dbReference type="EMBL" id="KKA30561.1"/>
    </source>
</evidence>
<feature type="domain" description="Carboxylesterase type B" evidence="9">
    <location>
        <begin position="87"/>
        <end position="585"/>
    </location>
</feature>
<dbReference type="EMBL" id="LAEV01000367">
    <property type="protein sequence ID" value="KKA30561.1"/>
    <property type="molecule type" value="Genomic_DNA"/>
</dbReference>
<dbReference type="InterPro" id="IPR019826">
    <property type="entry name" value="Carboxylesterase_B_AS"/>
</dbReference>
<proteinExistence type="inferred from homology"/>